<organism evidence="3 4">
    <name type="scientific">Psychromicrobium lacuslunae</name>
    <dbReference type="NCBI Taxonomy" id="1618207"/>
    <lineage>
        <taxon>Bacteria</taxon>
        <taxon>Bacillati</taxon>
        <taxon>Actinomycetota</taxon>
        <taxon>Actinomycetes</taxon>
        <taxon>Micrococcales</taxon>
        <taxon>Micrococcaceae</taxon>
        <taxon>Psychromicrobium</taxon>
    </lineage>
</organism>
<dbReference type="PATRIC" id="fig|1618207.4.peg.639"/>
<dbReference type="GO" id="GO:0008168">
    <property type="term" value="F:methyltransferase activity"/>
    <property type="evidence" value="ECO:0007669"/>
    <property type="project" value="UniProtKB-KW"/>
</dbReference>
<dbReference type="SUPFAM" id="SSF53335">
    <property type="entry name" value="S-adenosyl-L-methionine-dependent methyltransferases"/>
    <property type="match status" value="1"/>
</dbReference>
<dbReference type="InterPro" id="IPR029063">
    <property type="entry name" value="SAM-dependent_MTases_sf"/>
</dbReference>
<feature type="domain" description="Methyltransferase" evidence="2">
    <location>
        <begin position="37"/>
        <end position="129"/>
    </location>
</feature>
<dbReference type="HOGENOM" id="CLU_069129_7_4_11"/>
<evidence type="ECO:0000313" key="3">
    <source>
        <dbReference type="EMBL" id="AJT40764.1"/>
    </source>
</evidence>
<sequence>MATNDEQLAELYDAQNLWAADDDFFLEFVNQQSASRVLDLGCGTGRLTLALAAAGHQVYGVDPDSGALAAARRKPGAEQVTWIEGTSAQIPELAFDSAVMTAHVAQHITDQAGWQQTLRDLHRALRPGGRLAFDSRNPEARAWETWNPEQTRETQQLSDGYLLESWLESEPVADGLVNLTEYRILPDGSTETQSSALVFRSAERLTADLEAAGFSVEQIYGGWQREPVAGNRELIVLARS</sequence>
<evidence type="ECO:0000256" key="1">
    <source>
        <dbReference type="ARBA" id="ARBA00022679"/>
    </source>
</evidence>
<dbReference type="KEGG" id="ari:UM93_03120"/>
<dbReference type="STRING" id="1618207.UM93_03120"/>
<keyword evidence="1 3" id="KW-0808">Transferase</keyword>
<evidence type="ECO:0000259" key="2">
    <source>
        <dbReference type="Pfam" id="PF13649"/>
    </source>
</evidence>
<evidence type="ECO:0000313" key="4">
    <source>
        <dbReference type="Proteomes" id="UP000061839"/>
    </source>
</evidence>
<dbReference type="Pfam" id="PF13649">
    <property type="entry name" value="Methyltransf_25"/>
    <property type="match status" value="1"/>
</dbReference>
<dbReference type="GO" id="GO:0032259">
    <property type="term" value="P:methylation"/>
    <property type="evidence" value="ECO:0007669"/>
    <property type="project" value="UniProtKB-KW"/>
</dbReference>
<dbReference type="CDD" id="cd02440">
    <property type="entry name" value="AdoMet_MTases"/>
    <property type="match status" value="1"/>
</dbReference>
<reference evidence="3 4" key="1">
    <citation type="journal article" date="2015" name="Genome Announc.">
        <title>Complete Genome Sequencing of Protease-Producing Novel Arthrobacter sp. Strain IHBB 11108 Using PacBio Single-Molecule Real-Time Sequencing Technology.</title>
        <authorList>
            <person name="Kiran S."/>
            <person name="Swarnkar M.K."/>
            <person name="Pal M."/>
            <person name="Thakur R."/>
            <person name="Tewari R."/>
            <person name="Singh A.K."/>
            <person name="Gulati A."/>
        </authorList>
    </citation>
    <scope>NUCLEOTIDE SEQUENCE [LARGE SCALE GENOMIC DNA]</scope>
    <source>
        <strain evidence="3 4">IHBB 11108</strain>
    </source>
</reference>
<dbReference type="EMBL" id="CP011005">
    <property type="protein sequence ID" value="AJT40764.1"/>
    <property type="molecule type" value="Genomic_DNA"/>
</dbReference>
<accession>A0A0D4BWR6</accession>
<dbReference type="RefSeq" id="WP_045073603.1">
    <property type="nucleotide sequence ID" value="NZ_CP011005.1"/>
</dbReference>
<dbReference type="InterPro" id="IPR041698">
    <property type="entry name" value="Methyltransf_25"/>
</dbReference>
<keyword evidence="3" id="KW-0489">Methyltransferase</keyword>
<keyword evidence="4" id="KW-1185">Reference proteome</keyword>
<protein>
    <submittedName>
        <fullName evidence="3">Methyltransferase type 11</fullName>
    </submittedName>
</protein>
<dbReference type="Gene3D" id="3.40.50.150">
    <property type="entry name" value="Vaccinia Virus protein VP39"/>
    <property type="match status" value="1"/>
</dbReference>
<dbReference type="PANTHER" id="PTHR43861">
    <property type="entry name" value="TRANS-ACONITATE 2-METHYLTRANSFERASE-RELATED"/>
    <property type="match status" value="1"/>
</dbReference>
<dbReference type="Proteomes" id="UP000061839">
    <property type="component" value="Chromosome"/>
</dbReference>
<gene>
    <name evidence="3" type="ORF">UM93_03120</name>
</gene>
<proteinExistence type="predicted"/>
<name>A0A0D4BWR6_9MICC</name>
<dbReference type="OrthoDB" id="9805171at2"/>
<dbReference type="AlphaFoldDB" id="A0A0D4BWR6"/>